<feature type="transmembrane region" description="Helical" evidence="1">
    <location>
        <begin position="51"/>
        <end position="72"/>
    </location>
</feature>
<keyword evidence="1" id="KW-0812">Transmembrane</keyword>
<keyword evidence="1" id="KW-0472">Membrane</keyword>
<dbReference type="EMBL" id="JBHSGK010000013">
    <property type="protein sequence ID" value="MFC4737285.1"/>
    <property type="molecule type" value="Genomic_DNA"/>
</dbReference>
<feature type="transmembrane region" description="Helical" evidence="1">
    <location>
        <begin position="222"/>
        <end position="240"/>
    </location>
</feature>
<evidence type="ECO:0000313" key="2">
    <source>
        <dbReference type="EMBL" id="MFC4737285.1"/>
    </source>
</evidence>
<feature type="transmembrane region" description="Helical" evidence="1">
    <location>
        <begin position="84"/>
        <end position="103"/>
    </location>
</feature>
<dbReference type="PANTHER" id="PTHR37308:SF1">
    <property type="entry name" value="POLYPRENYL-PHOSPHATE TRANSPORTER"/>
    <property type="match status" value="1"/>
</dbReference>
<feature type="transmembrane region" description="Helical" evidence="1">
    <location>
        <begin position="115"/>
        <end position="136"/>
    </location>
</feature>
<sequence length="273" mass="28461">MRGLWWKGVAVGVTETVPGISGSTVAMIVGIYERLIASLSMLSTKDRHKAIPFLAVFGFGMVTGLLGAIWTVDHLLQTYRTPTLLFFAGIITGFLPGLVKETAAMGKGIRVKEAGWIFAGIAAVIVLQAAGGRIMFETEGSTWVNYLFLGLAGIAASTALVLPGMSGALILTILGVYETATSAVLQLNFSVLLPISAGVITGLLVISRLVKAALTNHPFRTYLLITGLVTGSLYALGVNLEASAPAVWLASGVTFTAGAAGMLFIANLSLTKT</sequence>
<keyword evidence="1" id="KW-1133">Transmembrane helix</keyword>
<accession>A0ABV9NXW5</accession>
<keyword evidence="3" id="KW-1185">Reference proteome</keyword>
<feature type="transmembrane region" description="Helical" evidence="1">
    <location>
        <begin position="142"/>
        <end position="161"/>
    </location>
</feature>
<name>A0ABV9NXW5_9BACI</name>
<gene>
    <name evidence="2" type="ORF">ACFO4L_11855</name>
</gene>
<proteinExistence type="predicted"/>
<feature type="transmembrane region" description="Helical" evidence="1">
    <location>
        <begin position="191"/>
        <end position="210"/>
    </location>
</feature>
<dbReference type="PANTHER" id="PTHR37308">
    <property type="entry name" value="INTEGRAL MEMBRANE PROTEIN"/>
    <property type="match status" value="1"/>
</dbReference>
<reference evidence="3" key="1">
    <citation type="journal article" date="2019" name="Int. J. Syst. Evol. Microbiol.">
        <title>The Global Catalogue of Microorganisms (GCM) 10K type strain sequencing project: providing services to taxonomists for standard genome sequencing and annotation.</title>
        <authorList>
            <consortium name="The Broad Institute Genomics Platform"/>
            <consortium name="The Broad Institute Genome Sequencing Center for Infectious Disease"/>
            <person name="Wu L."/>
            <person name="Ma J."/>
        </authorList>
    </citation>
    <scope>NUCLEOTIDE SEQUENCE [LARGE SCALE GENOMIC DNA]</scope>
    <source>
        <strain evidence="3">JCM 12165</strain>
    </source>
</reference>
<dbReference type="Pfam" id="PF04018">
    <property type="entry name" value="VCA0040-like"/>
    <property type="match status" value="1"/>
</dbReference>
<organism evidence="2 3">
    <name type="scientific">Bacillus daqingensis</name>
    <dbReference type="NCBI Taxonomy" id="872396"/>
    <lineage>
        <taxon>Bacteria</taxon>
        <taxon>Bacillati</taxon>
        <taxon>Bacillota</taxon>
        <taxon>Bacilli</taxon>
        <taxon>Bacillales</taxon>
        <taxon>Bacillaceae</taxon>
        <taxon>Bacillus</taxon>
    </lineage>
</organism>
<dbReference type="InterPro" id="IPR007163">
    <property type="entry name" value="VCA0040-like"/>
</dbReference>
<evidence type="ECO:0000256" key="1">
    <source>
        <dbReference type="SAM" id="Phobius"/>
    </source>
</evidence>
<evidence type="ECO:0000313" key="3">
    <source>
        <dbReference type="Proteomes" id="UP001595896"/>
    </source>
</evidence>
<feature type="transmembrane region" description="Helical" evidence="1">
    <location>
        <begin position="20"/>
        <end position="39"/>
    </location>
</feature>
<protein>
    <submittedName>
        <fullName evidence="2">DUF368 domain-containing protein</fullName>
    </submittedName>
</protein>
<comment type="caution">
    <text evidence="2">The sequence shown here is derived from an EMBL/GenBank/DDBJ whole genome shotgun (WGS) entry which is preliminary data.</text>
</comment>
<feature type="transmembrane region" description="Helical" evidence="1">
    <location>
        <begin position="246"/>
        <end position="270"/>
    </location>
</feature>
<dbReference type="RefSeq" id="WP_377909887.1">
    <property type="nucleotide sequence ID" value="NZ_JBHSGK010000013.1"/>
</dbReference>
<dbReference type="Proteomes" id="UP001595896">
    <property type="component" value="Unassembled WGS sequence"/>
</dbReference>